<dbReference type="Proteomes" id="UP001499895">
    <property type="component" value="Unassembled WGS sequence"/>
</dbReference>
<name>A0ABN0ZNQ1_9ACTN</name>
<organism evidence="1 2">
    <name type="scientific">Streptomyces stramineus</name>
    <dbReference type="NCBI Taxonomy" id="173861"/>
    <lineage>
        <taxon>Bacteria</taxon>
        <taxon>Bacillati</taxon>
        <taxon>Actinomycetota</taxon>
        <taxon>Actinomycetes</taxon>
        <taxon>Kitasatosporales</taxon>
        <taxon>Streptomycetaceae</taxon>
        <taxon>Streptomyces</taxon>
    </lineage>
</organism>
<gene>
    <name evidence="1" type="ORF">GCM10009544_15880</name>
</gene>
<protein>
    <submittedName>
        <fullName evidence="1">Uncharacterized protein</fullName>
    </submittedName>
</protein>
<reference evidence="1 2" key="1">
    <citation type="journal article" date="2019" name="Int. J. Syst. Evol. Microbiol.">
        <title>The Global Catalogue of Microorganisms (GCM) 10K type strain sequencing project: providing services to taxonomists for standard genome sequencing and annotation.</title>
        <authorList>
            <consortium name="The Broad Institute Genomics Platform"/>
            <consortium name="The Broad Institute Genome Sequencing Center for Infectious Disease"/>
            <person name="Wu L."/>
            <person name="Ma J."/>
        </authorList>
    </citation>
    <scope>NUCLEOTIDE SEQUENCE [LARGE SCALE GENOMIC DNA]</scope>
    <source>
        <strain evidence="1 2">JCM 10649</strain>
    </source>
</reference>
<dbReference type="EMBL" id="BAAAHB010000011">
    <property type="protein sequence ID" value="GAA0453943.1"/>
    <property type="molecule type" value="Genomic_DNA"/>
</dbReference>
<comment type="caution">
    <text evidence="1">The sequence shown here is derived from an EMBL/GenBank/DDBJ whole genome shotgun (WGS) entry which is preliminary data.</text>
</comment>
<keyword evidence="2" id="KW-1185">Reference proteome</keyword>
<sequence>MHDTVAPASWPCVLCDRPARTRVHDDCRVRVATNLDELPVLYRRLEEVLVPGRAGGDGRTGSRTAPLPVNLSALDLRARGGIEGVLTSWEQDARDLLGLPGVPCRGAVEQQVGGAAAFLQDQLLWFCDIHPAVREFADEIRNVAAQARYLITGETPERHVRLACPCGATLSITLATPGRQCTRCGQQYSWQDLRDLPIAERHAA</sequence>
<accession>A0ABN0ZNQ1</accession>
<evidence type="ECO:0000313" key="1">
    <source>
        <dbReference type="EMBL" id="GAA0453943.1"/>
    </source>
</evidence>
<proteinExistence type="predicted"/>
<dbReference type="RefSeq" id="WP_344087852.1">
    <property type="nucleotide sequence ID" value="NZ_BAAAHB010000011.1"/>
</dbReference>
<evidence type="ECO:0000313" key="2">
    <source>
        <dbReference type="Proteomes" id="UP001499895"/>
    </source>
</evidence>